<dbReference type="AlphaFoldDB" id="H0I2W6"/>
<feature type="transmembrane region" description="Helical" evidence="1">
    <location>
        <begin position="47"/>
        <end position="66"/>
    </location>
</feature>
<evidence type="ECO:0000313" key="2">
    <source>
        <dbReference type="EMBL" id="EHK52674.1"/>
    </source>
</evidence>
<evidence type="ECO:0000256" key="1">
    <source>
        <dbReference type="SAM" id="Phobius"/>
    </source>
</evidence>
<sequence length="74" mass="7764">MGLKTYVETIMAVLIGAFVGAFLGLVFDYVESTKSMALTTGMTGERLVGGAVIGVVVALALAVIRIRSRAFRSP</sequence>
<name>H0I2W6_9HYPH</name>
<keyword evidence="1" id="KW-0812">Transmembrane</keyword>
<accession>H0I2W6</accession>
<dbReference type="EMBL" id="AHAM01000308">
    <property type="protein sequence ID" value="EHK52674.1"/>
    <property type="molecule type" value="Genomic_DNA"/>
</dbReference>
<dbReference type="PATRIC" id="fig|1107882.3.peg.6586"/>
<proteinExistence type="predicted"/>
<dbReference type="Proteomes" id="UP000003250">
    <property type="component" value="Unassembled WGS sequence"/>
</dbReference>
<gene>
    <name evidence="2" type="ORF">MAXJ12_34109</name>
</gene>
<keyword evidence="1" id="KW-0472">Membrane</keyword>
<evidence type="ECO:0000313" key="3">
    <source>
        <dbReference type="Proteomes" id="UP000003250"/>
    </source>
</evidence>
<feature type="transmembrane region" description="Helical" evidence="1">
    <location>
        <begin position="7"/>
        <end position="27"/>
    </location>
</feature>
<organism evidence="2 3">
    <name type="scientific">Mesorhizobium alhagi CCNWXJ12-2</name>
    <dbReference type="NCBI Taxonomy" id="1107882"/>
    <lineage>
        <taxon>Bacteria</taxon>
        <taxon>Pseudomonadati</taxon>
        <taxon>Pseudomonadota</taxon>
        <taxon>Alphaproteobacteria</taxon>
        <taxon>Hyphomicrobiales</taxon>
        <taxon>Phyllobacteriaceae</taxon>
        <taxon>Allomesorhizobium</taxon>
    </lineage>
</organism>
<keyword evidence="1" id="KW-1133">Transmembrane helix</keyword>
<reference evidence="2 3" key="1">
    <citation type="journal article" date="2012" name="J. Bacteriol.">
        <title>Draft Genome Sequence of Mesorhizobium alhagi CCNWXJ12-2T, a Novel Salt-Resistant Species Isolated from the Desert of Northwestern China.</title>
        <authorList>
            <person name="Zhou M."/>
            <person name="Chen W."/>
            <person name="Chen H."/>
            <person name="Wei G."/>
        </authorList>
    </citation>
    <scope>NUCLEOTIDE SEQUENCE [LARGE SCALE GENOMIC DNA]</scope>
    <source>
        <strain evidence="2 3">CCNWXJ12-2</strain>
    </source>
</reference>
<keyword evidence="3" id="KW-1185">Reference proteome</keyword>
<protein>
    <submittedName>
        <fullName evidence="2">Uncharacterized protein</fullName>
    </submittedName>
</protein>